<comment type="caution">
    <text evidence="1">The sequence shown here is derived from an EMBL/GenBank/DDBJ whole genome shotgun (WGS) entry which is preliminary data.</text>
</comment>
<reference evidence="1 2" key="1">
    <citation type="submission" date="2018-02" db="EMBL/GenBank/DDBJ databases">
        <title>Genomic Encyclopedia of Archaeal and Bacterial Type Strains, Phase II (KMG-II): from individual species to whole genera.</title>
        <authorList>
            <person name="Goeker M."/>
        </authorList>
    </citation>
    <scope>NUCLEOTIDE SEQUENCE [LARGE SCALE GENOMIC DNA]</scope>
    <source>
        <strain evidence="1 2">YU 961-1</strain>
    </source>
</reference>
<organism evidence="1 2">
    <name type="scientific">Actinokineospora auranticolor</name>
    <dbReference type="NCBI Taxonomy" id="155976"/>
    <lineage>
        <taxon>Bacteria</taxon>
        <taxon>Bacillati</taxon>
        <taxon>Actinomycetota</taxon>
        <taxon>Actinomycetes</taxon>
        <taxon>Pseudonocardiales</taxon>
        <taxon>Pseudonocardiaceae</taxon>
        <taxon>Actinokineospora</taxon>
    </lineage>
</organism>
<accession>A0A2S6GPN6</accession>
<dbReference type="SUPFAM" id="SSF49464">
    <property type="entry name" value="Carboxypeptidase regulatory domain-like"/>
    <property type="match status" value="1"/>
</dbReference>
<name>A0A2S6GPN6_9PSEU</name>
<evidence type="ECO:0000313" key="1">
    <source>
        <dbReference type="EMBL" id="PPK67157.1"/>
    </source>
</evidence>
<evidence type="ECO:0008006" key="3">
    <source>
        <dbReference type="Google" id="ProtNLM"/>
    </source>
</evidence>
<evidence type="ECO:0000313" key="2">
    <source>
        <dbReference type="Proteomes" id="UP000239203"/>
    </source>
</evidence>
<sequence length="242" mass="26044">MSRFSPVETSVLTSPAWFLPFDDFARRARSVGVAVALDRWDPAANAWLPAEDVAPVRTPSAAIAFPDLGRRGGRGAPPRRYRARFAATGFQPLYPADGRPFTADLVGVEFVAPPYDDTHPPAAAAEPRLVRLLPSTAFDYPPGVRVVRGVVVDGASGSPVANALVEASGTAGLDAVPWLERTLTDSGGAFRLSLRWEGERVPGGAEVFVLRATERPGRAGSLSVRLPDERDRRHLIEIVDQQ</sequence>
<gene>
    <name evidence="1" type="ORF">CLV40_108154</name>
</gene>
<proteinExistence type="predicted"/>
<protein>
    <recommendedName>
        <fullName evidence="3">Carboxypeptidase family protein</fullName>
    </recommendedName>
</protein>
<dbReference type="AlphaFoldDB" id="A0A2S6GPN6"/>
<keyword evidence="2" id="KW-1185">Reference proteome</keyword>
<dbReference type="Proteomes" id="UP000239203">
    <property type="component" value="Unassembled WGS sequence"/>
</dbReference>
<dbReference type="EMBL" id="PTIX01000008">
    <property type="protein sequence ID" value="PPK67157.1"/>
    <property type="molecule type" value="Genomic_DNA"/>
</dbReference>
<dbReference type="RefSeq" id="WP_104479906.1">
    <property type="nucleotide sequence ID" value="NZ_CP154825.1"/>
</dbReference>
<dbReference type="OrthoDB" id="4152215at2"/>
<dbReference type="InterPro" id="IPR008969">
    <property type="entry name" value="CarboxyPept-like_regulatory"/>
</dbReference>